<reference evidence="1 2" key="1">
    <citation type="journal article" date="2016" name="Nat. Commun.">
        <title>Thousands of microbial genomes shed light on interconnected biogeochemical processes in an aquifer system.</title>
        <authorList>
            <person name="Anantharaman K."/>
            <person name="Brown C.T."/>
            <person name="Hug L.A."/>
            <person name="Sharon I."/>
            <person name="Castelle C.J."/>
            <person name="Probst A.J."/>
            <person name="Thomas B.C."/>
            <person name="Singh A."/>
            <person name="Wilkins M.J."/>
            <person name="Karaoz U."/>
            <person name="Brodie E.L."/>
            <person name="Williams K.H."/>
            <person name="Hubbard S.S."/>
            <person name="Banfield J.F."/>
        </authorList>
    </citation>
    <scope>NUCLEOTIDE SEQUENCE [LARGE SCALE GENOMIC DNA]</scope>
</reference>
<proteinExistence type="predicted"/>
<dbReference type="Proteomes" id="UP000178911">
    <property type="component" value="Unassembled WGS sequence"/>
</dbReference>
<organism evidence="1 2">
    <name type="scientific">Candidatus Yanofskybacteria bacterium RIFCSPLOWO2_01_FULL_43_22</name>
    <dbReference type="NCBI Taxonomy" id="1802695"/>
    <lineage>
        <taxon>Bacteria</taxon>
        <taxon>Candidatus Yanofskyibacteriota</taxon>
    </lineage>
</organism>
<protein>
    <submittedName>
        <fullName evidence="1">Uncharacterized protein</fullName>
    </submittedName>
</protein>
<evidence type="ECO:0000313" key="1">
    <source>
        <dbReference type="EMBL" id="OGN23921.1"/>
    </source>
</evidence>
<name>A0A1F8GF53_9BACT</name>
<accession>A0A1F8GF53</accession>
<sequence>MTVKHGPKILLNKRSGKKLHLLGISEGTGTCSDLHGINIAVFSEHPFDPKRHRLITESKPCHGAVLLRDPTEKEIREHRHEFSVDDQCLQAVEGLISVPTKGGNILRFKPNGKSALYVQLA</sequence>
<dbReference type="AlphaFoldDB" id="A0A1F8GF53"/>
<dbReference type="STRING" id="1802695.A3A13_02440"/>
<gene>
    <name evidence="1" type="ORF">A3A13_02440</name>
</gene>
<comment type="caution">
    <text evidence="1">The sequence shown here is derived from an EMBL/GenBank/DDBJ whole genome shotgun (WGS) entry which is preliminary data.</text>
</comment>
<dbReference type="EMBL" id="MGKJ01000014">
    <property type="protein sequence ID" value="OGN23921.1"/>
    <property type="molecule type" value="Genomic_DNA"/>
</dbReference>
<evidence type="ECO:0000313" key="2">
    <source>
        <dbReference type="Proteomes" id="UP000178911"/>
    </source>
</evidence>